<reference evidence="3 4" key="1">
    <citation type="journal article" date="2020" name="Nat. Food">
        <title>A phased Vanilla planifolia genome enables genetic improvement of flavour and production.</title>
        <authorList>
            <person name="Hasing T."/>
            <person name="Tang H."/>
            <person name="Brym M."/>
            <person name="Khazi F."/>
            <person name="Huang T."/>
            <person name="Chambers A.H."/>
        </authorList>
    </citation>
    <scope>NUCLEOTIDE SEQUENCE [LARGE SCALE GENOMIC DNA]</scope>
    <source>
        <tissue evidence="3">Leaf</tissue>
    </source>
</reference>
<evidence type="ECO:0000313" key="4">
    <source>
        <dbReference type="Proteomes" id="UP000639772"/>
    </source>
</evidence>
<dbReference type="PANTHER" id="PTHR31680">
    <property type="entry name" value="LONGIFOLIA PROTEIN"/>
    <property type="match status" value="1"/>
</dbReference>
<dbReference type="PANTHER" id="PTHR31680:SF4">
    <property type="entry name" value="LONGIFOLIA PROTEIN"/>
    <property type="match status" value="1"/>
</dbReference>
<feature type="compositionally biased region" description="Polar residues" evidence="1">
    <location>
        <begin position="67"/>
        <end position="104"/>
    </location>
</feature>
<dbReference type="Pfam" id="PF14309">
    <property type="entry name" value="DUF4378"/>
    <property type="match status" value="1"/>
</dbReference>
<gene>
    <name evidence="3" type="ORF">HPP92_005725</name>
</gene>
<evidence type="ECO:0000259" key="2">
    <source>
        <dbReference type="Pfam" id="PF14309"/>
    </source>
</evidence>
<feature type="region of interest" description="Disordered" evidence="1">
    <location>
        <begin position="59"/>
        <end position="140"/>
    </location>
</feature>
<feature type="compositionally biased region" description="Polar residues" evidence="1">
    <location>
        <begin position="1"/>
        <end position="10"/>
    </location>
</feature>
<dbReference type="EMBL" id="JADCNM010000002">
    <property type="protein sequence ID" value="KAG0494731.1"/>
    <property type="molecule type" value="Genomic_DNA"/>
</dbReference>
<dbReference type="InterPro" id="IPR033334">
    <property type="entry name" value="LNG1/2"/>
</dbReference>
<feature type="compositionally biased region" description="Basic and acidic residues" evidence="1">
    <location>
        <begin position="12"/>
        <end position="21"/>
    </location>
</feature>
<feature type="region of interest" description="Disordered" evidence="1">
    <location>
        <begin position="1"/>
        <end position="21"/>
    </location>
</feature>
<dbReference type="Proteomes" id="UP000639772">
    <property type="component" value="Unassembled WGS sequence"/>
</dbReference>
<dbReference type="GO" id="GO:0051513">
    <property type="term" value="P:regulation of monopolar cell growth"/>
    <property type="evidence" value="ECO:0007669"/>
    <property type="project" value="InterPro"/>
</dbReference>
<protein>
    <recommendedName>
        <fullName evidence="2">DUF4378 domain-containing protein</fullName>
    </recommendedName>
</protein>
<name>A0A835RU65_VANPL</name>
<comment type="caution">
    <text evidence="3">The sequence shown here is derived from an EMBL/GenBank/DDBJ whole genome shotgun (WGS) entry which is preliminary data.</text>
</comment>
<evidence type="ECO:0000256" key="1">
    <source>
        <dbReference type="SAM" id="MobiDB-lite"/>
    </source>
</evidence>
<feature type="domain" description="DUF4378" evidence="2">
    <location>
        <begin position="363"/>
        <end position="466"/>
    </location>
</feature>
<evidence type="ECO:0000313" key="3">
    <source>
        <dbReference type="EMBL" id="KAG0494731.1"/>
    </source>
</evidence>
<proteinExistence type="predicted"/>
<sequence>MSSQLTQGNYKFNKERAIERDLKSQVAITKSESKSNHIYSPQIDQLEVTSGLRRIRTSDSTIRMEVLNTTGEGEQTPTPKKANSSSISSTKDASERAASNSTGPRLQKKMPDKEGKSITAVPNYDSKKIKMQPGNGQPSEIISRGRIRIKPSNVQYNGHQNLAVRLHDQIERSNNSKEKKHHLLREGNESSKAKIAFDTVSATKYKQHEIKHKEDIQQKEHVKFAPQLSSPSSVLDASLYQDELPLSPLSVPSLSKEDENIPSDQNLNTIHHHVNLQSSPSSLKTASQKSEKIDPIVHKSMAFQRSNDETPPADEIPLFPGINEQDGKYIAEMLAPNILGKEPYMNTTRQAIKPEEPFETMPKDSRQMLHKQLVFDLVNEILARKKENLSPCSQHIQHKKAQHLFKELCSEIKCLQSSRDRSLLNENPIATTDLLQRSKAWDGFGREVPVVVLEIERLIYTDMINEIVTSAPENLQETKKRNHRKQIIT</sequence>
<dbReference type="InterPro" id="IPR025486">
    <property type="entry name" value="DUF4378"/>
</dbReference>
<organism evidence="3 4">
    <name type="scientific">Vanilla planifolia</name>
    <name type="common">Vanilla</name>
    <dbReference type="NCBI Taxonomy" id="51239"/>
    <lineage>
        <taxon>Eukaryota</taxon>
        <taxon>Viridiplantae</taxon>
        <taxon>Streptophyta</taxon>
        <taxon>Embryophyta</taxon>
        <taxon>Tracheophyta</taxon>
        <taxon>Spermatophyta</taxon>
        <taxon>Magnoliopsida</taxon>
        <taxon>Liliopsida</taxon>
        <taxon>Asparagales</taxon>
        <taxon>Orchidaceae</taxon>
        <taxon>Vanilloideae</taxon>
        <taxon>Vanilleae</taxon>
        <taxon>Vanilla</taxon>
    </lineage>
</organism>
<accession>A0A835RU65</accession>
<dbReference type="OrthoDB" id="769081at2759"/>
<dbReference type="AlphaFoldDB" id="A0A835RU65"/>